<dbReference type="Pfam" id="PF16998">
    <property type="entry name" value="17kDa_Anti_2"/>
    <property type="match status" value="1"/>
</dbReference>
<dbReference type="RefSeq" id="WP_224312558.1">
    <property type="nucleotide sequence ID" value="NZ_JAIRBM010000005.1"/>
</dbReference>
<feature type="domain" description="Surface antigen" evidence="1">
    <location>
        <begin position="35"/>
        <end position="139"/>
    </location>
</feature>
<proteinExistence type="predicted"/>
<keyword evidence="3" id="KW-1185">Reference proteome</keyword>
<comment type="caution">
    <text evidence="2">The sequence shown here is derived from an EMBL/GenBank/DDBJ whole genome shotgun (WGS) entry which is preliminary data.</text>
</comment>
<gene>
    <name evidence="2" type="ORF">K9B37_07975</name>
</gene>
<organism evidence="2 3">
    <name type="scientific">Microvirga puerhi</name>
    <dbReference type="NCBI Taxonomy" id="2876078"/>
    <lineage>
        <taxon>Bacteria</taxon>
        <taxon>Pseudomonadati</taxon>
        <taxon>Pseudomonadota</taxon>
        <taxon>Alphaproteobacteria</taxon>
        <taxon>Hyphomicrobiales</taxon>
        <taxon>Methylobacteriaceae</taxon>
        <taxon>Microvirga</taxon>
    </lineage>
</organism>
<evidence type="ECO:0000313" key="2">
    <source>
        <dbReference type="EMBL" id="MBZ6076226.1"/>
    </source>
</evidence>
<sequence length="145" mass="15029">MREAVKIAAAVLIALTTGACGFTYGIAGYSDEEPQATGAIAPQIAVSPLSADLNEEDWRRAKAALGVALDPQGAGTQVSWDNPDTSHKGVFAPTSPPFVKNDEVCRLFSAHLTASAASSIEGTACRPSGGEWTIKDLKPSKVAKS</sequence>
<evidence type="ECO:0000313" key="3">
    <source>
        <dbReference type="Proteomes" id="UP000704176"/>
    </source>
</evidence>
<evidence type="ECO:0000259" key="1">
    <source>
        <dbReference type="Pfam" id="PF16998"/>
    </source>
</evidence>
<dbReference type="EMBL" id="JAIRBM010000005">
    <property type="protein sequence ID" value="MBZ6076226.1"/>
    <property type="molecule type" value="Genomic_DNA"/>
</dbReference>
<dbReference type="InterPro" id="IPR032635">
    <property type="entry name" value="Anti_2"/>
</dbReference>
<reference evidence="2 3" key="1">
    <citation type="submission" date="2021-09" db="EMBL/GenBank/DDBJ databases">
        <title>The complete genome sequence of a new microorganism.</title>
        <authorList>
            <person name="Zi Z."/>
        </authorList>
    </citation>
    <scope>NUCLEOTIDE SEQUENCE [LARGE SCALE GENOMIC DNA]</scope>
    <source>
        <strain evidence="2 3">WGZ8</strain>
    </source>
</reference>
<protein>
    <recommendedName>
        <fullName evidence="1">Surface antigen domain-containing protein</fullName>
    </recommendedName>
</protein>
<accession>A0ABS7VL24</accession>
<dbReference type="PROSITE" id="PS51257">
    <property type="entry name" value="PROKAR_LIPOPROTEIN"/>
    <property type="match status" value="1"/>
</dbReference>
<name>A0ABS7VL24_9HYPH</name>
<dbReference type="Proteomes" id="UP000704176">
    <property type="component" value="Unassembled WGS sequence"/>
</dbReference>